<feature type="compositionally biased region" description="Pro residues" evidence="1">
    <location>
        <begin position="96"/>
        <end position="116"/>
    </location>
</feature>
<evidence type="ECO:0000313" key="3">
    <source>
        <dbReference type="Proteomes" id="UP000799324"/>
    </source>
</evidence>
<dbReference type="AlphaFoldDB" id="A0A6A6TPQ2"/>
<organism evidence="2 3">
    <name type="scientific">Lophiostoma macrostomum CBS 122681</name>
    <dbReference type="NCBI Taxonomy" id="1314788"/>
    <lineage>
        <taxon>Eukaryota</taxon>
        <taxon>Fungi</taxon>
        <taxon>Dikarya</taxon>
        <taxon>Ascomycota</taxon>
        <taxon>Pezizomycotina</taxon>
        <taxon>Dothideomycetes</taxon>
        <taxon>Pleosporomycetidae</taxon>
        <taxon>Pleosporales</taxon>
        <taxon>Lophiostomataceae</taxon>
        <taxon>Lophiostoma</taxon>
    </lineage>
</organism>
<sequence>MATEPADTHAHLSASHDSTTPSAAEALSPLEQEVLDEYARLLGNLNNVSAVQWSGVEWSGVEWRLDGMAGMVYCTMLFGWTLTDWRGSEFTFPFSFPSPQPSPSPFPRPRPYPATS</sequence>
<feature type="region of interest" description="Disordered" evidence="1">
    <location>
        <begin position="95"/>
        <end position="116"/>
    </location>
</feature>
<evidence type="ECO:0000256" key="1">
    <source>
        <dbReference type="SAM" id="MobiDB-lite"/>
    </source>
</evidence>
<proteinExistence type="predicted"/>
<feature type="compositionally biased region" description="Basic and acidic residues" evidence="1">
    <location>
        <begin position="1"/>
        <end position="10"/>
    </location>
</feature>
<keyword evidence="3" id="KW-1185">Reference proteome</keyword>
<evidence type="ECO:0000313" key="2">
    <source>
        <dbReference type="EMBL" id="KAF2661426.1"/>
    </source>
</evidence>
<dbReference type="OrthoDB" id="2443965at2759"/>
<protein>
    <submittedName>
        <fullName evidence="2">Uncharacterized protein</fullName>
    </submittedName>
</protein>
<accession>A0A6A6TPQ2</accession>
<dbReference type="EMBL" id="MU004294">
    <property type="protein sequence ID" value="KAF2661426.1"/>
    <property type="molecule type" value="Genomic_DNA"/>
</dbReference>
<reference evidence="2" key="1">
    <citation type="journal article" date="2020" name="Stud. Mycol.">
        <title>101 Dothideomycetes genomes: a test case for predicting lifestyles and emergence of pathogens.</title>
        <authorList>
            <person name="Haridas S."/>
            <person name="Albert R."/>
            <person name="Binder M."/>
            <person name="Bloem J."/>
            <person name="Labutti K."/>
            <person name="Salamov A."/>
            <person name="Andreopoulos B."/>
            <person name="Baker S."/>
            <person name="Barry K."/>
            <person name="Bills G."/>
            <person name="Bluhm B."/>
            <person name="Cannon C."/>
            <person name="Castanera R."/>
            <person name="Culley D."/>
            <person name="Daum C."/>
            <person name="Ezra D."/>
            <person name="Gonzalez J."/>
            <person name="Henrissat B."/>
            <person name="Kuo A."/>
            <person name="Liang C."/>
            <person name="Lipzen A."/>
            <person name="Lutzoni F."/>
            <person name="Magnuson J."/>
            <person name="Mondo S."/>
            <person name="Nolan M."/>
            <person name="Ohm R."/>
            <person name="Pangilinan J."/>
            <person name="Park H.-J."/>
            <person name="Ramirez L."/>
            <person name="Alfaro M."/>
            <person name="Sun H."/>
            <person name="Tritt A."/>
            <person name="Yoshinaga Y."/>
            <person name="Zwiers L.-H."/>
            <person name="Turgeon B."/>
            <person name="Goodwin S."/>
            <person name="Spatafora J."/>
            <person name="Crous P."/>
            <person name="Grigoriev I."/>
        </authorList>
    </citation>
    <scope>NUCLEOTIDE SEQUENCE</scope>
    <source>
        <strain evidence="2">CBS 122681</strain>
    </source>
</reference>
<dbReference type="Proteomes" id="UP000799324">
    <property type="component" value="Unassembled WGS sequence"/>
</dbReference>
<feature type="region of interest" description="Disordered" evidence="1">
    <location>
        <begin position="1"/>
        <end position="28"/>
    </location>
</feature>
<gene>
    <name evidence="2" type="ORF">K491DRAFT_687565</name>
</gene>
<name>A0A6A6TPQ2_9PLEO</name>